<dbReference type="EMBL" id="LNXV01000034">
    <property type="protein sequence ID" value="KTC77837.1"/>
    <property type="molecule type" value="Genomic_DNA"/>
</dbReference>
<keyword evidence="2" id="KW-0645">Protease</keyword>
<protein>
    <submittedName>
        <fullName evidence="2">Zinc metalloprotease</fullName>
    </submittedName>
</protein>
<evidence type="ECO:0000259" key="1">
    <source>
        <dbReference type="Pfam" id="PF01863"/>
    </source>
</evidence>
<dbReference type="PANTHER" id="PTHR30399:SF1">
    <property type="entry name" value="UTP PYROPHOSPHATASE"/>
    <property type="match status" value="1"/>
</dbReference>
<keyword evidence="3" id="KW-1185">Reference proteome</keyword>
<dbReference type="PANTHER" id="PTHR30399">
    <property type="entry name" value="UNCHARACTERIZED PROTEIN YGJP"/>
    <property type="match status" value="1"/>
</dbReference>
<reference evidence="2 3" key="1">
    <citation type="submission" date="2015-11" db="EMBL/GenBank/DDBJ databases">
        <title>Genomic analysis of 38 Legionella species identifies large and diverse effector repertoires.</title>
        <authorList>
            <person name="Burstein D."/>
            <person name="Amaro F."/>
            <person name="Zusman T."/>
            <person name="Lifshitz Z."/>
            <person name="Cohen O."/>
            <person name="Gilbert J.A."/>
            <person name="Pupko T."/>
            <person name="Shuman H.A."/>
            <person name="Segal G."/>
        </authorList>
    </citation>
    <scope>NUCLEOTIDE SEQUENCE [LARGE SCALE GENOMIC DNA]</scope>
    <source>
        <strain evidence="2 3">ATCC 43878</strain>
    </source>
</reference>
<keyword evidence="2" id="KW-0482">Metalloprotease</keyword>
<evidence type="ECO:0000313" key="2">
    <source>
        <dbReference type="EMBL" id="KTC77837.1"/>
    </source>
</evidence>
<dbReference type="Proteomes" id="UP000054742">
    <property type="component" value="Unassembled WGS sequence"/>
</dbReference>
<dbReference type="InterPro" id="IPR002725">
    <property type="entry name" value="YgjP-like_metallopeptidase"/>
</dbReference>
<dbReference type="CDD" id="cd07344">
    <property type="entry name" value="M48_yhfN_like"/>
    <property type="match status" value="1"/>
</dbReference>
<comment type="caution">
    <text evidence="2">The sequence shown here is derived from an EMBL/GenBank/DDBJ whole genome shotgun (WGS) entry which is preliminary data.</text>
</comment>
<dbReference type="Gene3D" id="3.30.2010.10">
    <property type="entry name" value="Metalloproteases ('zincins'), catalytic domain"/>
    <property type="match status" value="1"/>
</dbReference>
<dbReference type="AlphaFoldDB" id="A0A0W0S457"/>
<dbReference type="GO" id="GO:0008237">
    <property type="term" value="F:metallopeptidase activity"/>
    <property type="evidence" value="ECO:0007669"/>
    <property type="project" value="UniProtKB-KW"/>
</dbReference>
<organism evidence="2 3">
    <name type="scientific">Legionella brunensis</name>
    <dbReference type="NCBI Taxonomy" id="29422"/>
    <lineage>
        <taxon>Bacteria</taxon>
        <taxon>Pseudomonadati</taxon>
        <taxon>Pseudomonadota</taxon>
        <taxon>Gammaproteobacteria</taxon>
        <taxon>Legionellales</taxon>
        <taxon>Legionellaceae</taxon>
        <taxon>Legionella</taxon>
    </lineage>
</organism>
<evidence type="ECO:0000313" key="3">
    <source>
        <dbReference type="Proteomes" id="UP000054742"/>
    </source>
</evidence>
<dbReference type="GO" id="GO:0006508">
    <property type="term" value="P:proteolysis"/>
    <property type="evidence" value="ECO:0007669"/>
    <property type="project" value="UniProtKB-KW"/>
</dbReference>
<accession>A0A0W0S457</accession>
<feature type="domain" description="YgjP-like metallopeptidase" evidence="1">
    <location>
        <begin position="28"/>
        <end position="225"/>
    </location>
</feature>
<gene>
    <name evidence="2" type="ORF">Lbru_2730</name>
</gene>
<dbReference type="PATRIC" id="fig|29422.6.peg.2897"/>
<dbReference type="STRING" id="29422.Lbru_2730"/>
<dbReference type="InterPro" id="IPR053136">
    <property type="entry name" value="UTP_pyrophosphatase-like"/>
</dbReference>
<sequence>MLFPMVKHQLEIDGILIEVLRKPIKNMHLRIYPPDGQVKVSAPLKFRLETIRKQVEARLDWIHNQRKRLKIPQPTFTVGDSCDFLGKSYPLLIEENLRSGVIFDGSFIQCRIKPQATLAEKKQLVDRWYRQEMKKLLPALIDKWQPILGVDVKAWGIKTMNTRWGSCNIHARRIWLNLRLIRKPLSCLEYVLVHEMVHLLETNHSKRFYALMDKFLPDWRYQQILLES</sequence>
<dbReference type="Pfam" id="PF01863">
    <property type="entry name" value="YgjP-like"/>
    <property type="match status" value="1"/>
</dbReference>
<name>A0A0W0S457_9GAMM</name>
<proteinExistence type="predicted"/>
<keyword evidence="2" id="KW-0378">Hydrolase</keyword>